<keyword evidence="4" id="KW-1185">Reference proteome</keyword>
<feature type="transmembrane region" description="Helical" evidence="2">
    <location>
        <begin position="196"/>
        <end position="214"/>
    </location>
</feature>
<dbReference type="Pfam" id="PF13367">
    <property type="entry name" value="PrsW-protease"/>
    <property type="match status" value="1"/>
</dbReference>
<dbReference type="PANTHER" id="PTHR36844">
    <property type="entry name" value="PROTEASE PRSW"/>
    <property type="match status" value="1"/>
</dbReference>
<feature type="transmembrane region" description="Helical" evidence="2">
    <location>
        <begin position="116"/>
        <end position="140"/>
    </location>
</feature>
<evidence type="ECO:0008006" key="5">
    <source>
        <dbReference type="Google" id="ProtNLM"/>
    </source>
</evidence>
<keyword evidence="2" id="KW-1133">Transmembrane helix</keyword>
<dbReference type="GO" id="GO:0008233">
    <property type="term" value="F:peptidase activity"/>
    <property type="evidence" value="ECO:0007669"/>
    <property type="project" value="InterPro"/>
</dbReference>
<feature type="compositionally biased region" description="Pro residues" evidence="1">
    <location>
        <begin position="384"/>
        <end position="407"/>
    </location>
</feature>
<protein>
    <recommendedName>
        <fullName evidence="5">Protease PrsW</fullName>
    </recommendedName>
</protein>
<dbReference type="PANTHER" id="PTHR36844:SF1">
    <property type="entry name" value="PROTEASE PRSW"/>
    <property type="match status" value="1"/>
</dbReference>
<organism evidence="3 4">
    <name type="scientific">Acrocarpospora corrugata</name>
    <dbReference type="NCBI Taxonomy" id="35763"/>
    <lineage>
        <taxon>Bacteria</taxon>
        <taxon>Bacillati</taxon>
        <taxon>Actinomycetota</taxon>
        <taxon>Actinomycetes</taxon>
        <taxon>Streptosporangiales</taxon>
        <taxon>Streptosporangiaceae</taxon>
        <taxon>Acrocarpospora</taxon>
    </lineage>
</organism>
<reference evidence="3 4" key="1">
    <citation type="submission" date="2019-10" db="EMBL/GenBank/DDBJ databases">
        <title>Whole genome shotgun sequence of Acrocarpospora corrugata NBRC 13972.</title>
        <authorList>
            <person name="Ichikawa N."/>
            <person name="Kimura A."/>
            <person name="Kitahashi Y."/>
            <person name="Komaki H."/>
            <person name="Oguchi A."/>
        </authorList>
    </citation>
    <scope>NUCLEOTIDE SEQUENCE [LARGE SCALE GENOMIC DNA]</scope>
    <source>
        <strain evidence="3 4">NBRC 13972</strain>
    </source>
</reference>
<dbReference type="OrthoDB" id="9785431at2"/>
<feature type="transmembrane region" description="Helical" evidence="2">
    <location>
        <begin position="77"/>
        <end position="96"/>
    </location>
</feature>
<feature type="transmembrane region" description="Helical" evidence="2">
    <location>
        <begin position="152"/>
        <end position="176"/>
    </location>
</feature>
<evidence type="ECO:0000313" key="3">
    <source>
        <dbReference type="EMBL" id="GES00733.1"/>
    </source>
</evidence>
<feature type="region of interest" description="Disordered" evidence="1">
    <location>
        <begin position="377"/>
        <end position="407"/>
    </location>
</feature>
<evidence type="ECO:0000256" key="1">
    <source>
        <dbReference type="SAM" id="MobiDB-lite"/>
    </source>
</evidence>
<sequence length="407" mass="43426">MASLDPRAVLRERPSIGLIIGLVVAGICALVSFSFDILNGDPVQFFIALALAIAPVPLLLAGVLALDRMEPEPRSNLIFAFAWGAGIAVLIAGILNSLNLIYVEDRLGDAVTARNYVATFAAPLVEETMKGLVLLGLLRFRRQELDGPTDGIIYASMVGLGFAMSENVSYYLAALADNGPEGLAATVVLRGVLSPFAHPLFTSMIGIAVAYAALHKGPRGVWVIVLGWLGAMALHGLWNGLASFGGFQGLAVAYLLLMALLFVELWVIVRDRKRIVGLIHTYLPPYEANGLINASDIFMLSSLEKRRQARQWAKAHGGKAGVQAMSDYQLAATELGLLHERAVRGGVNEAAFRAKQRSFADLMAHARAGFPIPERHQASAARGVPPPGYAPGAPPNVPPGTQYPPPI</sequence>
<keyword evidence="2" id="KW-0472">Membrane</keyword>
<feature type="transmembrane region" description="Helical" evidence="2">
    <location>
        <begin position="43"/>
        <end position="65"/>
    </location>
</feature>
<dbReference type="Proteomes" id="UP000334990">
    <property type="component" value="Unassembled WGS sequence"/>
</dbReference>
<dbReference type="AlphaFoldDB" id="A0A5M3W0C6"/>
<accession>A0A5M3W0C6</accession>
<proteinExistence type="predicted"/>
<comment type="caution">
    <text evidence="3">The sequence shown here is derived from an EMBL/GenBank/DDBJ whole genome shotgun (WGS) entry which is preliminary data.</text>
</comment>
<name>A0A5M3W0C6_9ACTN</name>
<feature type="transmembrane region" description="Helical" evidence="2">
    <location>
        <begin position="16"/>
        <end position="37"/>
    </location>
</feature>
<feature type="transmembrane region" description="Helical" evidence="2">
    <location>
        <begin position="221"/>
        <end position="238"/>
    </location>
</feature>
<gene>
    <name evidence="3" type="ORF">Acor_27970</name>
</gene>
<evidence type="ECO:0000256" key="2">
    <source>
        <dbReference type="SAM" id="Phobius"/>
    </source>
</evidence>
<dbReference type="RefSeq" id="WP_155337053.1">
    <property type="nucleotide sequence ID" value="NZ_BAAABN010000098.1"/>
</dbReference>
<feature type="transmembrane region" description="Helical" evidence="2">
    <location>
        <begin position="250"/>
        <end position="269"/>
    </location>
</feature>
<evidence type="ECO:0000313" key="4">
    <source>
        <dbReference type="Proteomes" id="UP000334990"/>
    </source>
</evidence>
<keyword evidence="2" id="KW-0812">Transmembrane</keyword>
<dbReference type="InterPro" id="IPR026898">
    <property type="entry name" value="PrsW"/>
</dbReference>
<dbReference type="EMBL" id="BLAD01000046">
    <property type="protein sequence ID" value="GES00733.1"/>
    <property type="molecule type" value="Genomic_DNA"/>
</dbReference>